<sequence length="71" mass="7881">MGEGGFPPPPPPPGGRKTADFERAFLACHPPPRDGGSNAMAGQRKLHFLLTCCDRFWLNCQIHQKQHVLED</sequence>
<name>A0AA35P4B9_9SAUR</name>
<organism evidence="1 2">
    <name type="scientific">Podarcis lilfordi</name>
    <name type="common">Lilford's wall lizard</name>
    <dbReference type="NCBI Taxonomy" id="74358"/>
    <lineage>
        <taxon>Eukaryota</taxon>
        <taxon>Metazoa</taxon>
        <taxon>Chordata</taxon>
        <taxon>Craniata</taxon>
        <taxon>Vertebrata</taxon>
        <taxon>Euteleostomi</taxon>
        <taxon>Lepidosauria</taxon>
        <taxon>Squamata</taxon>
        <taxon>Bifurcata</taxon>
        <taxon>Unidentata</taxon>
        <taxon>Episquamata</taxon>
        <taxon>Laterata</taxon>
        <taxon>Lacertibaenia</taxon>
        <taxon>Lacertidae</taxon>
        <taxon>Podarcis</taxon>
    </lineage>
</organism>
<dbReference type="EMBL" id="OX395130">
    <property type="protein sequence ID" value="CAI5774474.1"/>
    <property type="molecule type" value="Genomic_DNA"/>
</dbReference>
<evidence type="ECO:0000313" key="1">
    <source>
        <dbReference type="EMBL" id="CAI5774474.1"/>
    </source>
</evidence>
<protein>
    <submittedName>
        <fullName evidence="1">Uncharacterized protein</fullName>
    </submittedName>
</protein>
<proteinExistence type="predicted"/>
<evidence type="ECO:0000313" key="2">
    <source>
        <dbReference type="Proteomes" id="UP001178461"/>
    </source>
</evidence>
<dbReference type="Proteomes" id="UP001178461">
    <property type="component" value="Chromosome 5"/>
</dbReference>
<reference evidence="1" key="1">
    <citation type="submission" date="2022-12" db="EMBL/GenBank/DDBJ databases">
        <authorList>
            <person name="Alioto T."/>
            <person name="Alioto T."/>
            <person name="Gomez Garrido J."/>
        </authorList>
    </citation>
    <scope>NUCLEOTIDE SEQUENCE</scope>
</reference>
<dbReference type="AlphaFoldDB" id="A0AA35P4B9"/>
<accession>A0AA35P4B9</accession>
<gene>
    <name evidence="1" type="ORF">PODLI_1B037879</name>
</gene>
<keyword evidence="2" id="KW-1185">Reference proteome</keyword>